<keyword evidence="2" id="KW-1185">Reference proteome</keyword>
<dbReference type="InterPro" id="IPR011090">
    <property type="entry name" value="Integr_conj_element_PFL4709"/>
</dbReference>
<dbReference type="Proteomes" id="UP000190867">
    <property type="component" value="Unassembled WGS sequence"/>
</dbReference>
<dbReference type="NCBIfam" id="TIGR03757">
    <property type="entry name" value="conj_TIGR03757"/>
    <property type="match status" value="1"/>
</dbReference>
<dbReference type="EMBL" id="MUYA01000001">
    <property type="protein sequence ID" value="OOS00924.1"/>
    <property type="molecule type" value="Genomic_DNA"/>
</dbReference>
<proteinExistence type="predicted"/>
<name>A0A1T0AVL1_9PAST</name>
<reference evidence="1 2" key="1">
    <citation type="submission" date="2017-02" db="EMBL/GenBank/DDBJ databases">
        <title>Draft genome sequence of Haemophilus paracuniculus CCUG 43573 type strain.</title>
        <authorList>
            <person name="Engstrom-Jakobsson H."/>
            <person name="Salva-Serra F."/>
            <person name="Thorell K."/>
            <person name="Gonzales-Siles L."/>
            <person name="Karlsson R."/>
            <person name="Boulund F."/>
            <person name="Engstrand L."/>
            <person name="Kristiansson E."/>
            <person name="Moore E."/>
        </authorList>
    </citation>
    <scope>NUCLEOTIDE SEQUENCE [LARGE SCALE GENOMIC DNA]</scope>
    <source>
        <strain evidence="1 2">CCUG 43573</strain>
    </source>
</reference>
<evidence type="ECO:0000313" key="2">
    <source>
        <dbReference type="Proteomes" id="UP000190867"/>
    </source>
</evidence>
<organism evidence="1 2">
    <name type="scientific">Haemophilus paracuniculus</name>
    <dbReference type="NCBI Taxonomy" id="734"/>
    <lineage>
        <taxon>Bacteria</taxon>
        <taxon>Pseudomonadati</taxon>
        <taxon>Pseudomonadota</taxon>
        <taxon>Gammaproteobacteria</taxon>
        <taxon>Pasteurellales</taxon>
        <taxon>Pasteurellaceae</taxon>
        <taxon>Haemophilus</taxon>
    </lineage>
</organism>
<accession>A0A1T0AVL1</accession>
<comment type="caution">
    <text evidence="1">The sequence shown here is derived from an EMBL/GenBank/DDBJ whole genome shotgun (WGS) entry which is preliminary data.</text>
</comment>
<evidence type="ECO:0000313" key="1">
    <source>
        <dbReference type="EMBL" id="OOS00924.1"/>
    </source>
</evidence>
<dbReference type="AlphaFoldDB" id="A0A1T0AVL1"/>
<protein>
    <submittedName>
        <fullName evidence="1">Integrating conjugative element protein</fullName>
    </submittedName>
</protein>
<gene>
    <name evidence="1" type="ORF">B0187_00945</name>
</gene>
<sequence length="114" mass="12885">MVVYTTSNYPLEQKGFADQIYFLDEVEKLEEAFGKALSENPATAEKQAQALLQSEQGKQFQARLQQAYQGIADGWRNGVMKVPAVVFYPENAEPLVIYGETNVAKAVQRYKSRF</sequence>
<dbReference type="STRING" id="734.B0187_00945"/>
<dbReference type="Pfam" id="PF07511">
    <property type="entry name" value="DUF1525"/>
    <property type="match status" value="1"/>
</dbReference>